<accession>A0ABQ2EYR7</accession>
<gene>
    <name evidence="2" type="ORF">GCM10008955_21460</name>
</gene>
<evidence type="ECO:0008006" key="4">
    <source>
        <dbReference type="Google" id="ProtNLM"/>
    </source>
</evidence>
<comment type="caution">
    <text evidence="2">The sequence shown here is derived from an EMBL/GenBank/DDBJ whole genome shotgun (WGS) entry which is preliminary data.</text>
</comment>
<organism evidence="2 3">
    <name type="scientific">Deinococcus malanensis</name>
    <dbReference type="NCBI Taxonomy" id="1706855"/>
    <lineage>
        <taxon>Bacteria</taxon>
        <taxon>Thermotogati</taxon>
        <taxon>Deinococcota</taxon>
        <taxon>Deinococci</taxon>
        <taxon>Deinococcales</taxon>
        <taxon>Deinococcaceae</taxon>
        <taxon>Deinococcus</taxon>
    </lineage>
</organism>
<evidence type="ECO:0000313" key="2">
    <source>
        <dbReference type="EMBL" id="GGK27372.1"/>
    </source>
</evidence>
<dbReference type="RefSeq" id="WP_386837640.1">
    <property type="nucleotide sequence ID" value="NZ_JBHUEV010000001.1"/>
</dbReference>
<reference evidence="3" key="1">
    <citation type="journal article" date="2019" name="Int. J. Syst. Evol. Microbiol.">
        <title>The Global Catalogue of Microorganisms (GCM) 10K type strain sequencing project: providing services to taxonomists for standard genome sequencing and annotation.</title>
        <authorList>
            <consortium name="The Broad Institute Genomics Platform"/>
            <consortium name="The Broad Institute Genome Sequencing Center for Infectious Disease"/>
            <person name="Wu L."/>
            <person name="Ma J."/>
        </authorList>
    </citation>
    <scope>NUCLEOTIDE SEQUENCE [LARGE SCALE GENOMIC DNA]</scope>
    <source>
        <strain evidence="3">JCM 30331</strain>
    </source>
</reference>
<name>A0ABQ2EYR7_9DEIO</name>
<proteinExistence type="predicted"/>
<feature type="region of interest" description="Disordered" evidence="1">
    <location>
        <begin position="92"/>
        <end position="120"/>
    </location>
</feature>
<evidence type="ECO:0000256" key="1">
    <source>
        <dbReference type="SAM" id="MobiDB-lite"/>
    </source>
</evidence>
<protein>
    <recommendedName>
        <fullName evidence="4">ABM domain-containing protein</fullName>
    </recommendedName>
</protein>
<feature type="compositionally biased region" description="Basic and acidic residues" evidence="1">
    <location>
        <begin position="105"/>
        <end position="120"/>
    </location>
</feature>
<sequence>MAGAMASQPAQIPPAQIWYVESRGKDALSNLHAFLNSLRGLPGLLGAELLTSPAQPDLALVASRWSAPPPDMQLPPGARGWTFEVAASCRPGSEVQALQAEPEPAPDRKAASSARREPGT</sequence>
<keyword evidence="3" id="KW-1185">Reference proteome</keyword>
<dbReference type="Proteomes" id="UP000647587">
    <property type="component" value="Unassembled WGS sequence"/>
</dbReference>
<dbReference type="EMBL" id="BMPP01000008">
    <property type="protein sequence ID" value="GGK27372.1"/>
    <property type="molecule type" value="Genomic_DNA"/>
</dbReference>
<evidence type="ECO:0000313" key="3">
    <source>
        <dbReference type="Proteomes" id="UP000647587"/>
    </source>
</evidence>